<dbReference type="SMART" id="SM00563">
    <property type="entry name" value="PlsC"/>
    <property type="match status" value="1"/>
</dbReference>
<dbReference type="GO" id="GO:0005886">
    <property type="term" value="C:plasma membrane"/>
    <property type="evidence" value="ECO:0007669"/>
    <property type="project" value="TreeGrafter"/>
</dbReference>
<dbReference type="SUPFAM" id="SSF69593">
    <property type="entry name" value="Glycerol-3-phosphate (1)-acyltransferase"/>
    <property type="match status" value="1"/>
</dbReference>
<protein>
    <submittedName>
        <fullName evidence="4">1-acyl-sn-glycerol-3-phosphate acyltransferase</fullName>
    </submittedName>
</protein>
<evidence type="ECO:0000259" key="3">
    <source>
        <dbReference type="SMART" id="SM00563"/>
    </source>
</evidence>
<evidence type="ECO:0000313" key="5">
    <source>
        <dbReference type="Proteomes" id="UP000317638"/>
    </source>
</evidence>
<gene>
    <name evidence="4" type="ORF">FOJ82_15595</name>
</gene>
<organism evidence="4 5">
    <name type="scientific">Tessaracoccus rhinocerotis</name>
    <dbReference type="NCBI Taxonomy" id="1689449"/>
    <lineage>
        <taxon>Bacteria</taxon>
        <taxon>Bacillati</taxon>
        <taxon>Actinomycetota</taxon>
        <taxon>Actinomycetes</taxon>
        <taxon>Propionibacteriales</taxon>
        <taxon>Propionibacteriaceae</taxon>
        <taxon>Tessaracoccus</taxon>
    </lineage>
</organism>
<dbReference type="Proteomes" id="UP000317638">
    <property type="component" value="Unassembled WGS sequence"/>
</dbReference>
<dbReference type="CDD" id="cd07989">
    <property type="entry name" value="LPLAT_AGPAT-like"/>
    <property type="match status" value="1"/>
</dbReference>
<dbReference type="PANTHER" id="PTHR10434:SF55">
    <property type="entry name" value="POSSIBLE ACYLTRANSFERASE"/>
    <property type="match status" value="1"/>
</dbReference>
<dbReference type="RefSeq" id="WP_143939427.1">
    <property type="nucleotide sequence ID" value="NZ_VKKG01000008.1"/>
</dbReference>
<keyword evidence="5" id="KW-1185">Reference proteome</keyword>
<evidence type="ECO:0000313" key="4">
    <source>
        <dbReference type="EMBL" id="TRY16610.1"/>
    </source>
</evidence>
<keyword evidence="1 4" id="KW-0808">Transferase</keyword>
<dbReference type="EMBL" id="VKKG01000008">
    <property type="protein sequence ID" value="TRY16610.1"/>
    <property type="molecule type" value="Genomic_DNA"/>
</dbReference>
<feature type="domain" description="Phospholipid/glycerol acyltransferase" evidence="3">
    <location>
        <begin position="55"/>
        <end position="173"/>
    </location>
</feature>
<keyword evidence="2 4" id="KW-0012">Acyltransferase</keyword>
<accession>A0A553JVY0</accession>
<evidence type="ECO:0000256" key="2">
    <source>
        <dbReference type="ARBA" id="ARBA00023315"/>
    </source>
</evidence>
<dbReference type="GO" id="GO:0003841">
    <property type="term" value="F:1-acylglycerol-3-phosphate O-acyltransferase activity"/>
    <property type="evidence" value="ECO:0007669"/>
    <property type="project" value="TreeGrafter"/>
</dbReference>
<sequence length="260" mass="28942">MSPTTKPWRLPLARVNREPAPPVYRGLAQLVRLVLPLFVTRNWAGRDKLPATGGVLIVANHISNFDVLVLGEFVIMAGRWPRFLGKSEIWRVPVIGWLARACEQIPVLRNTANAKDSLVHARRALEQGRAVAMYPEGTITADPDFWPMTGRTGAARLALETGVPVIPIGQSGAEKVLGGKRLEWWRLFSLRRRRVSLLIGDPVDLSRFAGEGEPTKETLDAATVAILDAITELVEQVRGEEAPEERWDMRVGARVPQLRR</sequence>
<dbReference type="AlphaFoldDB" id="A0A553JVY0"/>
<dbReference type="OrthoDB" id="9806008at2"/>
<name>A0A553JVY0_9ACTN</name>
<reference evidence="4 5" key="1">
    <citation type="submission" date="2019-07" db="EMBL/GenBank/DDBJ databases">
        <authorList>
            <person name="Zhou L.-Y."/>
        </authorList>
    </citation>
    <scope>NUCLEOTIDE SEQUENCE [LARGE SCALE GENOMIC DNA]</scope>
    <source>
        <strain evidence="4 5">YIM 101269</strain>
    </source>
</reference>
<dbReference type="InterPro" id="IPR002123">
    <property type="entry name" value="Plipid/glycerol_acylTrfase"/>
</dbReference>
<dbReference type="GO" id="GO:0006654">
    <property type="term" value="P:phosphatidic acid biosynthetic process"/>
    <property type="evidence" value="ECO:0007669"/>
    <property type="project" value="TreeGrafter"/>
</dbReference>
<dbReference type="PANTHER" id="PTHR10434">
    <property type="entry name" value="1-ACYL-SN-GLYCEROL-3-PHOSPHATE ACYLTRANSFERASE"/>
    <property type="match status" value="1"/>
</dbReference>
<evidence type="ECO:0000256" key="1">
    <source>
        <dbReference type="ARBA" id="ARBA00022679"/>
    </source>
</evidence>
<dbReference type="Pfam" id="PF01553">
    <property type="entry name" value="Acyltransferase"/>
    <property type="match status" value="1"/>
</dbReference>
<comment type="caution">
    <text evidence="4">The sequence shown here is derived from an EMBL/GenBank/DDBJ whole genome shotgun (WGS) entry which is preliminary data.</text>
</comment>
<proteinExistence type="predicted"/>